<feature type="signal peptide" evidence="1">
    <location>
        <begin position="1"/>
        <end position="20"/>
    </location>
</feature>
<dbReference type="SUPFAM" id="SSF52096">
    <property type="entry name" value="ClpP/crotonase"/>
    <property type="match status" value="1"/>
</dbReference>
<evidence type="ECO:0000313" key="4">
    <source>
        <dbReference type="Proteomes" id="UP000186143"/>
    </source>
</evidence>
<proteinExistence type="predicted"/>
<dbReference type="STRING" id="1672749.BJF92_14400"/>
<organism evidence="3 4">
    <name type="scientific">Xaviernesmea rhizosphaerae</name>
    <dbReference type="NCBI Taxonomy" id="1672749"/>
    <lineage>
        <taxon>Bacteria</taxon>
        <taxon>Pseudomonadati</taxon>
        <taxon>Pseudomonadota</taxon>
        <taxon>Alphaproteobacteria</taxon>
        <taxon>Hyphomicrobiales</taxon>
        <taxon>Rhizobiaceae</taxon>
        <taxon>Rhizobium/Agrobacterium group</taxon>
        <taxon>Xaviernesmea</taxon>
    </lineage>
</organism>
<dbReference type="InterPro" id="IPR003646">
    <property type="entry name" value="SH3-like_bac-type"/>
</dbReference>
<dbReference type="Gene3D" id="3.90.226.10">
    <property type="entry name" value="2-enoyl-CoA Hydratase, Chain A, domain 1"/>
    <property type="match status" value="1"/>
</dbReference>
<evidence type="ECO:0000259" key="2">
    <source>
        <dbReference type="Pfam" id="PF08239"/>
    </source>
</evidence>
<evidence type="ECO:0000256" key="1">
    <source>
        <dbReference type="SAM" id="SignalP"/>
    </source>
</evidence>
<feature type="chain" id="PRO_5012028251" description="SH3b domain-containing protein" evidence="1">
    <location>
        <begin position="21"/>
        <end position="379"/>
    </location>
</feature>
<protein>
    <recommendedName>
        <fullName evidence="2">SH3b domain-containing protein</fullName>
    </recommendedName>
</protein>
<keyword evidence="1" id="KW-0732">Signal</keyword>
<sequence length="379" mass="40634">MLKFSLVMTAAWLGISVCQASATLAYTVQQTDAGTKFVMVEGTFEFSDDLTQLRDLLIREHPSFIGFDSPGGNVAKAIELGRMIRSFGLMTFQVRKAECASACSLAFLGGTARSAEPGSIGVHKSSFSDPQGMHVDDAVSAVQQTTAEIIGYMSEMGVDPGLLQLSLSYDSNDIRYLSGSEMRRFRVTTQDTPVRVAEKAPDARPAVSAPQPGQAVKALPSLNVPIARDGIVRHPKGVAPLKATESVDAKTVSQFGNGTKVDILDGRGDWYRVSSGGRVGYLHYTWVRVAQFEEGEGDGRYVQVKSFSSLNEATAFAHRSSVPLAVHLAANGWFAVTLKDVYAAQEAKDVAGALKAHGVIAKDSIVTLGNTYVRKVCCD</sequence>
<dbReference type="Gene3D" id="2.30.30.40">
    <property type="entry name" value="SH3 Domains"/>
    <property type="match status" value="1"/>
</dbReference>
<dbReference type="AlphaFoldDB" id="A0A1Q9ACU0"/>
<dbReference type="EMBL" id="MKIO01000047">
    <property type="protein sequence ID" value="OLP52721.1"/>
    <property type="molecule type" value="Genomic_DNA"/>
</dbReference>
<feature type="domain" description="SH3b" evidence="2">
    <location>
        <begin position="241"/>
        <end position="286"/>
    </location>
</feature>
<comment type="caution">
    <text evidence="3">The sequence shown here is derived from an EMBL/GenBank/DDBJ whole genome shotgun (WGS) entry which is preliminary data.</text>
</comment>
<evidence type="ECO:0000313" key="3">
    <source>
        <dbReference type="EMBL" id="OLP52721.1"/>
    </source>
</evidence>
<gene>
    <name evidence="3" type="ORF">BJF92_14400</name>
</gene>
<reference evidence="3 4" key="1">
    <citation type="submission" date="2016-09" db="EMBL/GenBank/DDBJ databases">
        <title>Rhizobium sp. nov., a novel species isolated from the rice rhizosphere.</title>
        <authorList>
            <person name="Zhao J."/>
            <person name="Zhang X."/>
        </authorList>
    </citation>
    <scope>NUCLEOTIDE SEQUENCE [LARGE SCALE GENOMIC DNA]</scope>
    <source>
        <strain evidence="3 4">MH17</strain>
    </source>
</reference>
<dbReference type="Pfam" id="PF08239">
    <property type="entry name" value="SH3_3"/>
    <property type="match status" value="1"/>
</dbReference>
<dbReference type="InterPro" id="IPR029045">
    <property type="entry name" value="ClpP/crotonase-like_dom_sf"/>
</dbReference>
<dbReference type="Proteomes" id="UP000186143">
    <property type="component" value="Unassembled WGS sequence"/>
</dbReference>
<accession>A0A1Q9ACU0</accession>
<name>A0A1Q9ACU0_9HYPH</name>